<evidence type="ECO:0008006" key="6">
    <source>
        <dbReference type="Google" id="ProtNLM"/>
    </source>
</evidence>
<dbReference type="GO" id="GO:0005524">
    <property type="term" value="F:ATP binding"/>
    <property type="evidence" value="ECO:0007669"/>
    <property type="project" value="InterPro"/>
</dbReference>
<feature type="region of interest" description="Disordered" evidence="4">
    <location>
        <begin position="877"/>
        <end position="897"/>
    </location>
</feature>
<evidence type="ECO:0000256" key="4">
    <source>
        <dbReference type="SAM" id="MobiDB-lite"/>
    </source>
</evidence>
<feature type="compositionally biased region" description="Basic and acidic residues" evidence="4">
    <location>
        <begin position="1438"/>
        <end position="1452"/>
    </location>
</feature>
<dbReference type="GO" id="GO:0006139">
    <property type="term" value="P:nucleobase-containing compound metabolic process"/>
    <property type="evidence" value="ECO:0007669"/>
    <property type="project" value="InterPro"/>
</dbReference>
<keyword evidence="3" id="KW-0418">Kinase</keyword>
<evidence type="ECO:0000256" key="2">
    <source>
        <dbReference type="ARBA" id="ARBA00022741"/>
    </source>
</evidence>
<dbReference type="VEuPathDB" id="TriTrypDB:TcIL3000_10_7550"/>
<feature type="region of interest" description="Disordered" evidence="4">
    <location>
        <begin position="1255"/>
        <end position="1281"/>
    </location>
</feature>
<gene>
    <name evidence="5" type="ORF">TCIL3000_10_7550</name>
</gene>
<evidence type="ECO:0000313" key="5">
    <source>
        <dbReference type="EMBL" id="CCC93980.1"/>
    </source>
</evidence>
<evidence type="ECO:0000256" key="1">
    <source>
        <dbReference type="ARBA" id="ARBA00022679"/>
    </source>
</evidence>
<dbReference type="PANTHER" id="PTHR23359">
    <property type="entry name" value="NUCLEOTIDE KINASE"/>
    <property type="match status" value="1"/>
</dbReference>
<keyword evidence="2" id="KW-0547">Nucleotide-binding</keyword>
<feature type="compositionally biased region" description="Acidic residues" evidence="4">
    <location>
        <begin position="1422"/>
        <end position="1437"/>
    </location>
</feature>
<feature type="compositionally biased region" description="Acidic residues" evidence="4">
    <location>
        <begin position="1268"/>
        <end position="1281"/>
    </location>
</feature>
<proteinExistence type="predicted"/>
<dbReference type="InterPro" id="IPR000850">
    <property type="entry name" value="Adenylat/UMP-CMP_kin"/>
</dbReference>
<name>G0UX63_TRYCI</name>
<accession>G0UX63</accession>
<dbReference type="EMBL" id="HE575323">
    <property type="protein sequence ID" value="CCC93980.1"/>
    <property type="molecule type" value="Genomic_DNA"/>
</dbReference>
<dbReference type="GO" id="GO:0019205">
    <property type="term" value="F:nucleobase-containing compound kinase activity"/>
    <property type="evidence" value="ECO:0007669"/>
    <property type="project" value="InterPro"/>
</dbReference>
<sequence length="2169" mass="244516">MRGVQACAAARKETVESVTEQMWRLLPSIAKLHADVGRAEQTVTEGTGTHELSVSPFTVGNAEELVGTDDLPPVLSAPMVPLEEVRQLAGCLYMACHSNPVEADVESAVDTILGKAEYGAVVQWGLEDFVKFLERVQTDWMVWAEKDKKWLAVTERQHAQVLKDLFNSVTQDVEPFALLPRDKVLTMCSTIVRTKKLETLFKSFVTFENPPEYAAVYDKLWELLLLIQRGDGEGDTGEETPLGLECFTKFVQWFFFSVFKRVTEETVAVAAKTIWVQHLNPRGVMLKRHFVDACRYMCKFYKIGEEDVEYFDRQYALSEAAVKDLEDAPRDAFFQQRQDSQGCRILSDVHEHYVSEDLDESNWMEKLSCVECNSNRIFVHGRRGVGKTTVSASLAKRLNCVHLDVMELVFEAVANTADPLGSRFRECVDSNAAIPSSLISAVVRRKVCSSETRYRGYVFSEIPSFSCEDDTKLTAFLTDCGIVDELVPTTFVCVDCEDDFYAERLEASMKNREAEYAEEAKLLEEEMKEAASRDELLTKINVLKETLERLNAEEDGVSTAPPNAPGGGDAPPAPEDVVDGAPDPEALNQELGKLLEDQATMEEREKEEAPLREARVRRINDLKLRRLVIQSLCEVSGGDSGVSSINDLPCFEENLKHAHLLGRCLTIDCVSTAEEATTYVVDTLLLQRCAIPWAVTDKIETKNDEKQPSKAETERLVEEFLGSNEIPTSHRWKHFCPVTYAETRVLVEGSVDNCCVFRQQLFYLASEECLLRFKKNPSLYLGTIPLNREPILLLSTVAPRDAEHLPHTVVQEVTQRLHEKLDLTLMEFNTFASLWESHWELKKKRAETLQTRAKYEAVERKLRADRLKKRLAQERRMRARLNSQKGSKSKKANAMEVELPEEEYKGWELANEKSESGVTAVDKVVGEKLDRQNTFVPILVHSVDGEQLAGFDRLFSENVLPQVVVVLQYAQPTAEEEGGEDSRTVRRTIGGGGTATPLLPQEVVLNKLEEASDAIVGTGGVRLAGDVPPMGEYSIHRIVVNGKDASELVNEIIQAVCPGMDPVENGTVDETLQEIDEDDDESEELYSVTDPELKPGKGFLNQFGSTLEFCPVTLCEKRLLVRGRNDQCVQFRGKLYTFTSEEAKERFEVNPLRYVRPSYPVPPCRMWIVGLSKSGKKTLASSLGKEYGVPHFQYSRKLFDVCIEAALKPGGAAVGELFIPEQDRSNPYIEIAVGILDAVRAFDPEQERRMKLREEAEKELQRRQEAAENGEEEEDELDEEAEARLQELLDFEPESEHERQLRLSEAYLKVAGCVTHIEPFASRGYIMVCPPFSDGDMDILFSMDAVPELAIRFDLSDDVYRTRNTTVKNNQGSLVNSAELLSSPDDVSNSSEDAEVLKKLELEAVQKEREVAKWRRRHIGADDPESVEGETVREEEEVTRGLDNSHTDDHNPSLEENLILEKEAVEEFVDAVSERLVPVVALNGDLSQNAVFRIAVRRLGRALEHRQSLMHAVEVVRLDDAARMLESGEATLSYFRNTDPVALYDARHGWRRVCKWMPDGVVLECEHLTPSECTLAVPGAMIDDKEEFELHEYEETVEGGSLNSPLNHLGAELSDSNDSVGEEMSERDSELMEELADKLEAHRRREQVLFGQRAALFRGRLYFFDSDATLLRYKQNPLLFVQQSPPLPPIMSKPVISVFDKNISFTQEGDTVVRKRCTAEQVAFNLGFIFVSLPKLLTWAALRTSMLSLSKAAISAAIKGSVDDELVARLLVHRLNAADAKQKGVVLHNLPRSFHQYQLLLECGLKVDKVFQLSDCYSDVACLIKSMATAEGPLTATGESVAVMTEMCESIDVFTRNEARAVLCRLMGLPVDIHNSYHTVADIETHLSPYRWFCPYSWSLHGNLVDQKDVECRHAALYLGQYYFFSSAEYLQRFLLWPGEVTVLPGFKPLPDVIPTRIQIGIGCALELEGCCPVLLYDTREKKGLRGVLEPEARKGDLACVVEYNSCYYALLNEEAVSRFLMRPWQYVPEAKLPPSRKVPLAEGRTMSTIDEEEFIRRALYDPVAHALIAVAEARPKFYGLSLEESALKFVALHMKCFNTMNSALQAEQYKKKFESFQRQSTLYRTIPAHSHEINGGKTFSKLCDEWESARYCNVEDLCSYYRCETKPV</sequence>
<protein>
    <recommendedName>
        <fullName evidence="6">Adenylate kinase</fullName>
    </recommendedName>
</protein>
<feature type="region of interest" description="Disordered" evidence="4">
    <location>
        <begin position="1422"/>
        <end position="1452"/>
    </location>
</feature>
<dbReference type="InterPro" id="IPR027417">
    <property type="entry name" value="P-loop_NTPase"/>
</dbReference>
<evidence type="ECO:0000256" key="3">
    <source>
        <dbReference type="ARBA" id="ARBA00022777"/>
    </source>
</evidence>
<feature type="region of interest" description="Disordered" evidence="4">
    <location>
        <begin position="552"/>
        <end position="585"/>
    </location>
</feature>
<keyword evidence="1" id="KW-0808">Transferase</keyword>
<organism evidence="5">
    <name type="scientific">Trypanosoma congolense (strain IL3000)</name>
    <dbReference type="NCBI Taxonomy" id="1068625"/>
    <lineage>
        <taxon>Eukaryota</taxon>
        <taxon>Discoba</taxon>
        <taxon>Euglenozoa</taxon>
        <taxon>Kinetoplastea</taxon>
        <taxon>Metakinetoplastina</taxon>
        <taxon>Trypanosomatida</taxon>
        <taxon>Trypanosomatidae</taxon>
        <taxon>Trypanosoma</taxon>
        <taxon>Nannomonas</taxon>
    </lineage>
</organism>
<feature type="compositionally biased region" description="Basic and acidic residues" evidence="4">
    <location>
        <begin position="1255"/>
        <end position="1266"/>
    </location>
</feature>
<dbReference type="SUPFAM" id="SSF52540">
    <property type="entry name" value="P-loop containing nucleoside triphosphate hydrolases"/>
    <property type="match status" value="1"/>
</dbReference>
<reference evidence="5" key="1">
    <citation type="journal article" date="2012" name="Proc. Natl. Acad. Sci. U.S.A.">
        <title>Antigenic diversity is generated by distinct evolutionary mechanisms in African trypanosome species.</title>
        <authorList>
            <person name="Jackson A.P."/>
            <person name="Berry A."/>
            <person name="Aslett M."/>
            <person name="Allison H.C."/>
            <person name="Burton P."/>
            <person name="Vavrova-Anderson J."/>
            <person name="Brown R."/>
            <person name="Browne H."/>
            <person name="Corton N."/>
            <person name="Hauser H."/>
            <person name="Gamble J."/>
            <person name="Gilderthorp R."/>
            <person name="Marcello L."/>
            <person name="McQuillan J."/>
            <person name="Otto T.D."/>
            <person name="Quail M.A."/>
            <person name="Sanders M.J."/>
            <person name="van Tonder A."/>
            <person name="Ginger M.L."/>
            <person name="Field M.C."/>
            <person name="Barry J.D."/>
            <person name="Hertz-Fowler C."/>
            <person name="Berriman M."/>
        </authorList>
    </citation>
    <scope>NUCLEOTIDE SEQUENCE</scope>
    <source>
        <strain evidence="5">IL3000</strain>
    </source>
</reference>
<dbReference type="Gene3D" id="3.40.50.300">
    <property type="entry name" value="P-loop containing nucleotide triphosphate hydrolases"/>
    <property type="match status" value="3"/>
</dbReference>